<dbReference type="PROSITE" id="PS00019">
    <property type="entry name" value="ACTININ_1"/>
    <property type="match status" value="1"/>
</dbReference>
<dbReference type="PANTHER" id="PTHR38537:SF7">
    <property type="entry name" value="FILAMIN-B"/>
    <property type="match status" value="1"/>
</dbReference>
<feature type="repeat" description="Filamin" evidence="4">
    <location>
        <begin position="543"/>
        <end position="635"/>
    </location>
</feature>
<evidence type="ECO:0000256" key="1">
    <source>
        <dbReference type="ARBA" id="ARBA00009238"/>
    </source>
</evidence>
<protein>
    <recommendedName>
        <fullName evidence="5">Calponin-homology (CH) domain-containing protein</fullName>
    </recommendedName>
</protein>
<reference evidence="6 7" key="1">
    <citation type="journal article" date="2014" name="Nat. Genet.">
        <title>Whole-genome sequence of a flatfish provides insights into ZW sex chromosome evolution and adaptation to a benthic lifestyle.</title>
        <authorList>
            <person name="Chen S."/>
            <person name="Zhang G."/>
            <person name="Shao C."/>
            <person name="Huang Q."/>
            <person name="Liu G."/>
            <person name="Zhang P."/>
            <person name="Song W."/>
            <person name="An N."/>
            <person name="Chalopin D."/>
            <person name="Volff J.N."/>
            <person name="Hong Y."/>
            <person name="Li Q."/>
            <person name="Sha Z."/>
            <person name="Zhou H."/>
            <person name="Xie M."/>
            <person name="Yu Q."/>
            <person name="Liu Y."/>
            <person name="Xiang H."/>
            <person name="Wang N."/>
            <person name="Wu K."/>
            <person name="Yang C."/>
            <person name="Zhou Q."/>
            <person name="Liao X."/>
            <person name="Yang L."/>
            <person name="Hu Q."/>
            <person name="Zhang J."/>
            <person name="Meng L."/>
            <person name="Jin L."/>
            <person name="Tian Y."/>
            <person name="Lian J."/>
            <person name="Yang J."/>
            <person name="Miao G."/>
            <person name="Liu S."/>
            <person name="Liang Z."/>
            <person name="Yan F."/>
            <person name="Li Y."/>
            <person name="Sun B."/>
            <person name="Zhang H."/>
            <person name="Zhang J."/>
            <person name="Zhu Y."/>
            <person name="Du M."/>
            <person name="Zhao Y."/>
            <person name="Schartl M."/>
            <person name="Tang Q."/>
            <person name="Wang J."/>
        </authorList>
    </citation>
    <scope>NUCLEOTIDE SEQUENCE</scope>
</reference>
<dbReference type="GeneTree" id="ENSGT00940000156286"/>
<keyword evidence="7" id="KW-1185">Reference proteome</keyword>
<dbReference type="SUPFAM" id="SSF47576">
    <property type="entry name" value="Calponin-homology domain, CH-domain"/>
    <property type="match status" value="1"/>
</dbReference>
<dbReference type="SMART" id="SM00033">
    <property type="entry name" value="CH"/>
    <property type="match status" value="2"/>
</dbReference>
<feature type="domain" description="Calponin-homology (CH)" evidence="5">
    <location>
        <begin position="137"/>
        <end position="240"/>
    </location>
</feature>
<dbReference type="STRING" id="244447.ENSCSEP00000032364"/>
<comment type="similarity">
    <text evidence="1">Belongs to the filamin family.</text>
</comment>
<sequence length="2424" mass="259308">MPVTEKDLAEDAPWKKIQQNTFTRWINEHLRSVNKRVVDLQLDLGDGLLLVALLEVLSHKKMFRKFHSRPNFRQMKLENVSVALEFLEQENIRLVSIDSKAIVDGNLKLILGLVWTLILHYSISMPIWEGEEETESKTPKQRLLGWIQQKVPDLPISNFRQDWRDGKALGALVDSCAPGLCPDWETWDPVKPVENATEAMQLADDWLGIPQVIAPEEIIDPSVDEQSIMTYLSQFPKAELKPGAPLKLKLNPKKTRVYGPGIEPTGNRVLCPAIFTVDTFSAGQGQVTVYLEHPDGTRVEVGSAEPNEGMKTYNVAYVPQLPGMHKVTVLFAGQQIPKSPFEVGVDKAMGDASKVSVKGLGIEPAGNVANEVTHFNIFTTGAGSGDVTAMIRDPQGQLNTVELMMEDKGDSVYRCTYRPTQAGQHSINIMFGGAAIPNSPFIVDVGAACAPAACKATGRGLQPTGLRIKQVGDFRVDTRKAGSGDLKVKVTGPDGVDRPLTPVSCQDGVFSYQFTPNVPGKHNVGITWGSGHIPKSPFEVNVSPEPGPQQIRAWGPGLEEGIVGKAATFVVESIGTNVGVLGFAIEGPSQAKIECEDRNDGSCDVLYWPTKPGEYAVHVTCDEEDIEHSPFMACIVPDTNSSNPEKDSDGIPVEVMVKEQEAGLFTCLYTPTSAQKHTVSTTWGGVSVPGSPFRVSVGKASHPELVKVCGPGIERTGLKATEPTHFTVDCSEAGDGDVSVGIKCDGHVISDSKEVDVEFDIIPNANDTFTVKYVPPSPGTVTVRVLFTEQEVPHSPFQVNVVPSHDASKVKVEGPGQEKSGVETGKLTHFKVLTRGAGKAPLHVSFSGSVEDFDIIDNYDYSYTVKYTPVQQGELEIFVKFGGDLIPNSPIVVDVAPPLDLSKITVDNLIGRVEVDQEQTFEVYTQDAGGQGHLQVMVVSVILFQVLVLKTGNGSTFGFRPTEEGIHFVNVSYDGHPVPGSPFQFEAQLPPDPSKVKVAGQGLSGGLVGNPAEFSIDTTGAGTGSLGLTVEGPTEAKIECSDNGDGTCSVSYMPTEPGEYLVNVLFQEVHVPGSPFRAHIQRPLDPSKVLASGAGLIRAKVGEISVVNVDCSQAGPGKLSLEALIQTFAGVRTQTEVVDHGNGTFTGTYLPLTSGFHTVLLKYGGKTVPGFPAVVPVEAAVDTSRIRVFGPGIEGQAFYREATTEFTVDAQHLTSQGGDHIKADIRNQSGTLTDCEVIDNADGTYTVEYTPIENGVHSIQVLYDDTPVPQSPFSVSVSEGCDPSRVVATGNGIQHGVTGKSNKFTIITRGAGIGGLGITVEGPSESRMSCEDNKDGSCSVDYVPFTAGTYDINVTYGGEHISGSPFTVKVKDTVDSAKVKVTGPGVGSGVRCHVPQSFTVDCRKAGVAPLEVVITGPEGVTEPVEIKDTGDGKHTVSYTPSLEGQYEVAIKYAGEEVPCSPLTFRVLSSYDASEVRVSGPGLSSNVPASFPVEFDIDTKGAGHGQLSVHITDQAGNIKQPSIRESGDRTHQVSYVPDCIGQYTIAIKYGGHDIPASPYKVRAMPTGDASKCTVTGMRLSVQIVHLNIFALDYTLIGMYKRNVLALDYMLIGISFLSLSKGPGVSPMVAIGEELGLVVNAKEAGRGKVSCVVIPPDGGEMETKILDNEDGTFDIFYVAETPGDYIIHVRFGGENIPHSPFKVTVSLEEYKWSSSYVLCYVFHSLLPPGDVLMPSGKTAEPVIIDNLDSTVTVQYSPSEAGLHEMHIKYNGTHIPGEHTQKDKQRRSQVKLGSAADFSLDIPETDLSLLTARITAPSGREQPCLLKRMVNNHIGISFIPQEVGQHQVSVLKNGCHIANSPIGIMVVQSEIGDASRVRAYGVGLAQGTTFTNSHFTVDTREAGYGGLALSIEGPSKVDIQTVDMEDGTCGVTYCPTEPGSYMVSICFSEEHVPGSPFTVKVTGEGRVRESISRRQKAASVATVGSVCDLSLKIPGKRTHNSAQVTAPSGAHHPAEVVGVGGDTYCVRFVPTEMGVHCVSVKYRGVHVPGSPFQFTVGPLLEGGASKVRAGGPGLEEALAGEPADFSVWTREAGAGGLSIAMEGPSRAELSFNDRKDGSCDVSYVAQEPGHYEISVKFNEQHIPDSPFLVSVVAPMNDVRRLTVSGLQDSGLKVNLPACFTVCLNKAEGKVEARVWSPSKVVVPCMVSQLDRGTFTPTETGLHTVEVTFNGCHVSGSPFHVRVGDMSGTKEPGLVTAYGSGLDSGTTGIESDFIINNTKVGSGALAVTIEGPSKVKMDCQEVPEGYQVRYSPMAPGDYLISIRYGGPEHIRGSPFKAKSITNYSNITSVSTVVPANSPTSHSCFYSGTNVLLVGFHGPQVSCEEVLVKHLGDLQYDVSYILRKAGTYQLIVKWGDDHVPGSPFHVLVM</sequence>
<dbReference type="SMART" id="SM00557">
    <property type="entry name" value="IG_FLMN"/>
    <property type="match status" value="22"/>
</dbReference>
<reference evidence="6" key="3">
    <citation type="submission" date="2025-09" db="UniProtKB">
        <authorList>
            <consortium name="Ensembl"/>
        </authorList>
    </citation>
    <scope>IDENTIFICATION</scope>
</reference>
<dbReference type="PROSITE" id="PS50194">
    <property type="entry name" value="FILAMIN_REPEAT"/>
    <property type="match status" value="23"/>
</dbReference>
<dbReference type="InterPro" id="IPR001589">
    <property type="entry name" value="Actinin_actin-bd_CS"/>
</dbReference>
<feature type="repeat" description="Filamin" evidence="4">
    <location>
        <begin position="1729"/>
        <end position="1773"/>
    </location>
</feature>
<feature type="repeat" description="Filamin" evidence="4">
    <location>
        <begin position="1178"/>
        <end position="1277"/>
    </location>
</feature>
<dbReference type="InterPro" id="IPR014756">
    <property type="entry name" value="Ig_E-set"/>
</dbReference>
<dbReference type="Gene3D" id="1.10.418.10">
    <property type="entry name" value="Calponin-like domain"/>
    <property type="match status" value="2"/>
</dbReference>
<dbReference type="GO" id="GO:0051015">
    <property type="term" value="F:actin filament binding"/>
    <property type="evidence" value="ECO:0007669"/>
    <property type="project" value="InterPro"/>
</dbReference>
<feature type="repeat" description="Filamin" evidence="4">
    <location>
        <begin position="1620"/>
        <end position="1703"/>
    </location>
</feature>
<feature type="repeat" description="Filamin" evidence="4">
    <location>
        <begin position="1278"/>
        <end position="1370"/>
    </location>
</feature>
<keyword evidence="2" id="KW-0677">Repeat</keyword>
<dbReference type="InParanoid" id="A0A3P8X030"/>
<feature type="repeat" description="Filamin" evidence="4">
    <location>
        <begin position="988"/>
        <end position="1080"/>
    </location>
</feature>
<feature type="domain" description="Calponin-homology (CH)" evidence="5">
    <location>
        <begin position="16"/>
        <end position="122"/>
    </location>
</feature>
<name>A0A3P8X030_CYNSE</name>
<dbReference type="InterPro" id="IPR044801">
    <property type="entry name" value="Filamin"/>
</dbReference>
<evidence type="ECO:0000256" key="4">
    <source>
        <dbReference type="PROSITE-ProRule" id="PRU00087"/>
    </source>
</evidence>
<feature type="repeat" description="Filamin" evidence="4">
    <location>
        <begin position="347"/>
        <end position="445"/>
    </location>
</feature>
<evidence type="ECO:0000256" key="2">
    <source>
        <dbReference type="ARBA" id="ARBA00022737"/>
    </source>
</evidence>
<dbReference type="GO" id="GO:0007399">
    <property type="term" value="P:nervous system development"/>
    <property type="evidence" value="ECO:0007669"/>
    <property type="project" value="UniProtKB-ARBA"/>
</dbReference>
<dbReference type="Ensembl" id="ENSCSET00000032784.1">
    <property type="protein sequence ID" value="ENSCSEP00000032364.1"/>
    <property type="gene ID" value="ENSCSEG00000020757.1"/>
</dbReference>
<dbReference type="PROSITE" id="PS00020">
    <property type="entry name" value="ACTININ_2"/>
    <property type="match status" value="1"/>
</dbReference>
<dbReference type="FunFam" id="1.10.418.10:FF:000008">
    <property type="entry name" value="Filamin-B isoform C"/>
    <property type="match status" value="1"/>
</dbReference>
<feature type="repeat" description="Filamin" evidence="4">
    <location>
        <begin position="896"/>
        <end position="987"/>
    </location>
</feature>
<dbReference type="InterPro" id="IPR001715">
    <property type="entry name" value="CH_dom"/>
</dbReference>
<dbReference type="FunFam" id="2.60.40.10:FF:000007">
    <property type="entry name" value="Filamin-B isoform C"/>
    <property type="match status" value="2"/>
</dbReference>
<dbReference type="InterPro" id="IPR017868">
    <property type="entry name" value="Filamin/ABP280_repeat-like"/>
</dbReference>
<reference evidence="6" key="2">
    <citation type="submission" date="2025-08" db="UniProtKB">
        <authorList>
            <consortium name="Ensembl"/>
        </authorList>
    </citation>
    <scope>IDENTIFICATION</scope>
</reference>
<feature type="repeat" description="Filamin" evidence="4">
    <location>
        <begin position="1866"/>
        <end position="1958"/>
    </location>
</feature>
<feature type="repeat" description="Filamin" evidence="4">
    <location>
        <begin position="446"/>
        <end position="542"/>
    </location>
</feature>
<feature type="repeat" description="Filamin" evidence="4">
    <location>
        <begin position="1467"/>
        <end position="1562"/>
    </location>
</feature>
<feature type="repeat" description="Filamin" evidence="4">
    <location>
        <begin position="247"/>
        <end position="345"/>
    </location>
</feature>
<dbReference type="InterPro" id="IPR013783">
    <property type="entry name" value="Ig-like_fold"/>
</dbReference>
<feature type="repeat" description="Filamin" evidence="4">
    <location>
        <begin position="2362"/>
        <end position="2423"/>
    </location>
</feature>
<evidence type="ECO:0000313" key="6">
    <source>
        <dbReference type="Ensembl" id="ENSCSEP00000032364.1"/>
    </source>
</evidence>
<dbReference type="Gene3D" id="2.60.40.10">
    <property type="entry name" value="Immunoglobulins"/>
    <property type="match status" value="23"/>
</dbReference>
<dbReference type="GO" id="GO:0030036">
    <property type="term" value="P:actin cytoskeleton organization"/>
    <property type="evidence" value="ECO:0007669"/>
    <property type="project" value="InterPro"/>
</dbReference>
<dbReference type="FunFam" id="2.60.40.10:FF:000001">
    <property type="entry name" value="Filamin-C isoform b"/>
    <property type="match status" value="5"/>
</dbReference>
<dbReference type="SUPFAM" id="SSF81296">
    <property type="entry name" value="E set domains"/>
    <property type="match status" value="23"/>
</dbReference>
<feature type="repeat" description="Filamin" evidence="4">
    <location>
        <begin position="1774"/>
        <end position="1863"/>
    </location>
</feature>
<organism evidence="6 7">
    <name type="scientific">Cynoglossus semilaevis</name>
    <name type="common">Tongue sole</name>
    <dbReference type="NCBI Taxonomy" id="244447"/>
    <lineage>
        <taxon>Eukaryota</taxon>
        <taxon>Metazoa</taxon>
        <taxon>Chordata</taxon>
        <taxon>Craniata</taxon>
        <taxon>Vertebrata</taxon>
        <taxon>Euteleostomi</taxon>
        <taxon>Actinopterygii</taxon>
        <taxon>Neopterygii</taxon>
        <taxon>Teleostei</taxon>
        <taxon>Neoteleostei</taxon>
        <taxon>Acanthomorphata</taxon>
        <taxon>Carangaria</taxon>
        <taxon>Pleuronectiformes</taxon>
        <taxon>Pleuronectoidei</taxon>
        <taxon>Cynoglossidae</taxon>
        <taxon>Cynoglossinae</taxon>
        <taxon>Cynoglossus</taxon>
    </lineage>
</organism>
<dbReference type="PANTHER" id="PTHR38537">
    <property type="entry name" value="JITTERBUG, ISOFORM N"/>
    <property type="match status" value="1"/>
</dbReference>
<dbReference type="Pfam" id="PF00630">
    <property type="entry name" value="Filamin"/>
    <property type="match status" value="23"/>
</dbReference>
<feature type="repeat" description="Filamin" evidence="4">
    <location>
        <begin position="2243"/>
        <end position="2335"/>
    </location>
</feature>
<feature type="repeat" description="Filamin" evidence="4">
    <location>
        <begin position="802"/>
        <end position="895"/>
    </location>
</feature>
<accession>A0A3P8X030</accession>
<feature type="repeat" description="Filamin" evidence="4">
    <location>
        <begin position="2056"/>
        <end position="2148"/>
    </location>
</feature>
<dbReference type="FunFam" id="1.10.418.10:FF:000006">
    <property type="entry name" value="Filamin-B isoform A"/>
    <property type="match status" value="1"/>
</dbReference>
<evidence type="ECO:0000259" key="5">
    <source>
        <dbReference type="PROSITE" id="PS50021"/>
    </source>
</evidence>
<dbReference type="OMA" id="WANSKMP"/>
<feature type="repeat" description="Filamin" evidence="4">
    <location>
        <begin position="1956"/>
        <end position="2053"/>
    </location>
</feature>
<dbReference type="PROSITE" id="PS50021">
    <property type="entry name" value="CH"/>
    <property type="match status" value="2"/>
</dbReference>
<evidence type="ECO:0000313" key="7">
    <source>
        <dbReference type="Proteomes" id="UP000265120"/>
    </source>
</evidence>
<feature type="repeat" description="Filamin" evidence="4">
    <location>
        <begin position="1081"/>
        <end position="1177"/>
    </location>
</feature>
<dbReference type="InterPro" id="IPR036872">
    <property type="entry name" value="CH_dom_sf"/>
</dbReference>
<feature type="repeat" description="Filamin" evidence="4">
    <location>
        <begin position="2150"/>
        <end position="2239"/>
    </location>
</feature>
<proteinExistence type="inferred from homology"/>
<dbReference type="FunFam" id="2.60.40.10:FF:000140">
    <property type="entry name" value="FiLamiN (Actin binding protein) homolog"/>
    <property type="match status" value="3"/>
</dbReference>
<dbReference type="FunFam" id="2.60.40.10:FF:000092">
    <property type="entry name" value="Filamin-B isoform B"/>
    <property type="match status" value="1"/>
</dbReference>
<evidence type="ECO:0000256" key="3">
    <source>
        <dbReference type="ARBA" id="ARBA00023203"/>
    </source>
</evidence>
<feature type="repeat" description="Filamin" evidence="4">
    <location>
        <begin position="646"/>
        <end position="697"/>
    </location>
</feature>
<feature type="repeat" description="Filamin" evidence="4">
    <location>
        <begin position="1371"/>
        <end position="1466"/>
    </location>
</feature>
<dbReference type="InterPro" id="IPR001298">
    <property type="entry name" value="Filamin/ABP280_rpt"/>
</dbReference>
<dbReference type="Pfam" id="PF00307">
    <property type="entry name" value="CH"/>
    <property type="match status" value="2"/>
</dbReference>
<keyword evidence="3" id="KW-0009">Actin-binding</keyword>
<feature type="repeat" description="Filamin" evidence="4">
    <location>
        <begin position="698"/>
        <end position="801"/>
    </location>
</feature>
<dbReference type="Proteomes" id="UP000265120">
    <property type="component" value="Chromosome 11"/>
</dbReference>